<dbReference type="EMBL" id="JANBUP010000188">
    <property type="protein sequence ID" value="KAJ2812618.1"/>
    <property type="molecule type" value="Genomic_DNA"/>
</dbReference>
<name>A0ACC1LNY5_9FUNG</name>
<comment type="caution">
    <text evidence="1">The sequence shown here is derived from an EMBL/GenBank/DDBJ whole genome shotgun (WGS) entry which is preliminary data.</text>
</comment>
<keyword evidence="2" id="KW-1185">Reference proteome</keyword>
<gene>
    <name evidence="1" type="primary">CALML3</name>
    <name evidence="1" type="ORF">H4S07_001280</name>
</gene>
<accession>A0ACC1LNY5</accession>
<sequence>MSDILKKLRDEECRKVFDQLDEDGDGKITTADLRASLKSAGLDPDDEDIKDIFPDLVNDKHGTVDFKEFQARTQIQVSESTEDGPAKNIFKKFDEDGDGFLTKSELRKALENLISELSDDVFDGIMEVADINKDGNVDFARFNMIVKGMATSGD</sequence>
<protein>
    <submittedName>
        <fullName evidence="1">Calmodulin-like 3</fullName>
    </submittedName>
</protein>
<evidence type="ECO:0000313" key="2">
    <source>
        <dbReference type="Proteomes" id="UP001140096"/>
    </source>
</evidence>
<evidence type="ECO:0000313" key="1">
    <source>
        <dbReference type="EMBL" id="KAJ2812618.1"/>
    </source>
</evidence>
<reference evidence="1" key="1">
    <citation type="submission" date="2022-07" db="EMBL/GenBank/DDBJ databases">
        <title>Phylogenomic reconstructions and comparative analyses of Kickxellomycotina fungi.</title>
        <authorList>
            <person name="Reynolds N.K."/>
            <person name="Stajich J.E."/>
            <person name="Barry K."/>
            <person name="Grigoriev I.V."/>
            <person name="Crous P."/>
            <person name="Smith M.E."/>
        </authorList>
    </citation>
    <scope>NUCLEOTIDE SEQUENCE</scope>
    <source>
        <strain evidence="1">CBS 102833</strain>
    </source>
</reference>
<proteinExistence type="predicted"/>
<organism evidence="1 2">
    <name type="scientific">Coemansia furcata</name>
    <dbReference type="NCBI Taxonomy" id="417177"/>
    <lineage>
        <taxon>Eukaryota</taxon>
        <taxon>Fungi</taxon>
        <taxon>Fungi incertae sedis</taxon>
        <taxon>Zoopagomycota</taxon>
        <taxon>Kickxellomycotina</taxon>
        <taxon>Kickxellomycetes</taxon>
        <taxon>Kickxellales</taxon>
        <taxon>Kickxellaceae</taxon>
        <taxon>Coemansia</taxon>
    </lineage>
</organism>
<dbReference type="Proteomes" id="UP001140096">
    <property type="component" value="Unassembled WGS sequence"/>
</dbReference>